<reference evidence="2" key="2">
    <citation type="journal article" date="2022" name="Nat. Microbiol.">
        <title>A closed Candidatus Odinarchaeum chromosome exposes Asgard archaeal viruses.</title>
        <authorList>
            <person name="Tamarit D."/>
            <person name="Caceres E.F."/>
            <person name="Krupovic M."/>
            <person name="Nijland R."/>
            <person name="Eme L."/>
            <person name="Robinson N.P."/>
            <person name="Ettema T.J.G."/>
        </authorList>
    </citation>
    <scope>NUCLEOTIDE SEQUENCE</scope>
    <source>
        <strain evidence="2">LCB_4</strain>
    </source>
</reference>
<dbReference type="SUPFAM" id="SSF56317">
    <property type="entry name" value="Carbon-nitrogen hydrolase"/>
    <property type="match status" value="1"/>
</dbReference>
<dbReference type="KEGG" id="oyw:OdinLCB4_000835"/>
<evidence type="ECO:0000313" key="2">
    <source>
        <dbReference type="EMBL" id="WEU40509.1"/>
    </source>
</evidence>
<dbReference type="InterPro" id="IPR003010">
    <property type="entry name" value="C-N_Hydrolase"/>
</dbReference>
<accession>A0AAF0IBL2</accession>
<keyword evidence="2" id="KW-0378">Hydrolase</keyword>
<sequence>MSFEIAIHQLAPLTGEKEYNISRLLNSVEKFTSTTPILHVFPELFITGYNCQSKFSILAETIPGESTYKISERLGDRVYVLTGMVELDPINNRLFNTAVLINKKGVVAKYRKIYLPNFWVFREKEFFISGDRPHPVVFEKFKIGVQICYDVNFPELSRFQALNGAECIIVLSATPRESMPRFKYILPARAVENQCFLVYVNRPGVEGPIVFGGNSMVLSPTGDVKLSMGETEESERAVIDLREVKAVRLKTPLLKDALEKSFLNTLNIK</sequence>
<dbReference type="AlphaFoldDB" id="A0AAF0IBL2"/>
<dbReference type="InterPro" id="IPR001110">
    <property type="entry name" value="UPF0012_CS"/>
</dbReference>
<dbReference type="GO" id="GO:0016787">
    <property type="term" value="F:hydrolase activity"/>
    <property type="evidence" value="ECO:0007669"/>
    <property type="project" value="UniProtKB-KW"/>
</dbReference>
<dbReference type="InterPro" id="IPR036526">
    <property type="entry name" value="C-N_Hydrolase_sf"/>
</dbReference>
<feature type="domain" description="CN hydrolase" evidence="1">
    <location>
        <begin position="3"/>
        <end position="246"/>
    </location>
</feature>
<gene>
    <name evidence="2" type="ORF">OdinLCB4_000835</name>
</gene>
<organism evidence="2 3">
    <name type="scientific">Odinarchaeota yellowstonii (strain LCB_4)</name>
    <dbReference type="NCBI Taxonomy" id="1841599"/>
    <lineage>
        <taxon>Archaea</taxon>
        <taxon>Promethearchaeati</taxon>
        <taxon>Candidatus Odinarchaeota</taxon>
        <taxon>Candidatus Odinarchaeia</taxon>
        <taxon>Candidatus Odinarchaeales</taxon>
        <taxon>Candidatus Odinarchaeaceae</taxon>
        <taxon>Candidatus Odinarchaeum</taxon>
    </lineage>
</organism>
<dbReference type="CDD" id="cd07197">
    <property type="entry name" value="nitrilase"/>
    <property type="match status" value="1"/>
</dbReference>
<dbReference type="EMBL" id="CP091871">
    <property type="protein sequence ID" value="WEU40509.1"/>
    <property type="molecule type" value="Genomic_DNA"/>
</dbReference>
<evidence type="ECO:0000259" key="1">
    <source>
        <dbReference type="PROSITE" id="PS50263"/>
    </source>
</evidence>
<dbReference type="PROSITE" id="PS01227">
    <property type="entry name" value="UPF0012"/>
    <property type="match status" value="1"/>
</dbReference>
<dbReference type="Proteomes" id="UP000186851">
    <property type="component" value="Chromosome"/>
</dbReference>
<dbReference type="Pfam" id="PF00795">
    <property type="entry name" value="CN_hydrolase"/>
    <property type="match status" value="1"/>
</dbReference>
<evidence type="ECO:0000313" key="3">
    <source>
        <dbReference type="Proteomes" id="UP000186851"/>
    </source>
</evidence>
<proteinExistence type="predicted"/>
<name>A0AAF0IBL2_ODILC</name>
<reference evidence="2" key="1">
    <citation type="journal article" date="2017" name="Nature">
        <title>Asgard archaea illuminate the origin of eukaryotic cellular complexity.</title>
        <authorList>
            <person name="Zaremba-Niedzwiedzka K."/>
            <person name="Caceres E.F."/>
            <person name="Saw J.H."/>
            <person name="Backstrom D."/>
            <person name="Juzokaite L."/>
            <person name="Vancaester E."/>
            <person name="Seitz K.W."/>
            <person name="Anantharaman K."/>
            <person name="Starnawski P."/>
            <person name="Kjeldsen K.U."/>
            <person name="Scott M.B."/>
            <person name="Nunoura T."/>
            <person name="Banfield J.F."/>
            <person name="Schramm A."/>
            <person name="Baker B.J."/>
            <person name="Spang A."/>
            <person name="Ettema T.J.G."/>
        </authorList>
    </citation>
    <scope>NUCLEOTIDE SEQUENCE</scope>
    <source>
        <strain evidence="2">LCB_4</strain>
    </source>
</reference>
<protein>
    <submittedName>
        <fullName evidence="2">Carbon-nitrogen hydrolase family protein</fullName>
    </submittedName>
</protein>
<dbReference type="PROSITE" id="PS50263">
    <property type="entry name" value="CN_HYDROLASE"/>
    <property type="match status" value="1"/>
</dbReference>
<dbReference type="PANTHER" id="PTHR23088">
    <property type="entry name" value="NITRILASE-RELATED"/>
    <property type="match status" value="1"/>
</dbReference>
<dbReference type="PANTHER" id="PTHR23088:SF27">
    <property type="entry name" value="DEAMINATED GLUTATHIONE AMIDASE"/>
    <property type="match status" value="1"/>
</dbReference>
<dbReference type="Gene3D" id="3.60.110.10">
    <property type="entry name" value="Carbon-nitrogen hydrolase"/>
    <property type="match status" value="1"/>
</dbReference>